<dbReference type="InterPro" id="IPR029753">
    <property type="entry name" value="D-isomer_DH_CS"/>
</dbReference>
<feature type="domain" description="D-isomer specific 2-hydroxyacid dehydrogenase catalytic" evidence="5">
    <location>
        <begin position="6"/>
        <end position="311"/>
    </location>
</feature>
<protein>
    <recommendedName>
        <fullName evidence="9">3-phosphoglycerate dehydrogenase</fullName>
    </recommendedName>
</protein>
<sequence length="317" mass="34619">MIQMPISEGMREIFDTRPDIECDRFTDLSEDNLVEHIANYDAAILGIAPFTPRIIARADRLKVVSRFGVGYDAVDVPALTEAGIPLTVVGTANSVTVAEHSLFLMLALAKRCTIYDREVRKGNWNIRWDYPAYDLAGRKVLVLGFGRIGRRLVPRLVAMQMDVLVHDPYITQDAITCAGATPVEDWRAVLPEVDFLSVNCPKNEETTGMVGAAELASMKKTAFVVNTARGGIVDETALYDALKAETISGAGIDPFVIEPAPADTPLFELDNIIVSPHSAGVSEESIYRMGYWAAKNVVDCFDGKLDPANVINTEVLG</sequence>
<gene>
    <name evidence="7" type="ORF">ETSY1_10715</name>
</gene>
<evidence type="ECO:0000256" key="3">
    <source>
        <dbReference type="ARBA" id="ARBA00023027"/>
    </source>
</evidence>
<evidence type="ECO:0008006" key="9">
    <source>
        <dbReference type="Google" id="ProtNLM"/>
    </source>
</evidence>
<dbReference type="InterPro" id="IPR036291">
    <property type="entry name" value="NAD(P)-bd_dom_sf"/>
</dbReference>
<comment type="similarity">
    <text evidence="1 4">Belongs to the D-isomer specific 2-hydroxyacid dehydrogenase family.</text>
</comment>
<evidence type="ECO:0000313" key="8">
    <source>
        <dbReference type="Proteomes" id="UP000019141"/>
    </source>
</evidence>
<evidence type="ECO:0000256" key="4">
    <source>
        <dbReference type="RuleBase" id="RU003719"/>
    </source>
</evidence>
<organism evidence="7 8">
    <name type="scientific">Entotheonella factor</name>
    <dbReference type="NCBI Taxonomy" id="1429438"/>
    <lineage>
        <taxon>Bacteria</taxon>
        <taxon>Pseudomonadati</taxon>
        <taxon>Nitrospinota/Tectimicrobiota group</taxon>
        <taxon>Candidatus Tectimicrobiota</taxon>
        <taxon>Candidatus Entotheonellia</taxon>
        <taxon>Candidatus Entotheonellales</taxon>
        <taxon>Candidatus Entotheonellaceae</taxon>
        <taxon>Candidatus Entotheonella</taxon>
    </lineage>
</organism>
<keyword evidence="3" id="KW-0520">NAD</keyword>
<feature type="domain" description="D-isomer specific 2-hydroxyacid dehydrogenase NAD-binding" evidence="6">
    <location>
        <begin position="103"/>
        <end position="279"/>
    </location>
</feature>
<dbReference type="CDD" id="cd12173">
    <property type="entry name" value="PGDH_4"/>
    <property type="match status" value="1"/>
</dbReference>
<proteinExistence type="inferred from homology"/>
<dbReference type="Pfam" id="PF00389">
    <property type="entry name" value="2-Hacid_dh"/>
    <property type="match status" value="1"/>
</dbReference>
<dbReference type="PROSITE" id="PS00671">
    <property type="entry name" value="D_2_HYDROXYACID_DH_3"/>
    <property type="match status" value="1"/>
</dbReference>
<comment type="caution">
    <text evidence="7">The sequence shown here is derived from an EMBL/GenBank/DDBJ whole genome shotgun (WGS) entry which is preliminary data.</text>
</comment>
<dbReference type="Proteomes" id="UP000019141">
    <property type="component" value="Unassembled WGS sequence"/>
</dbReference>
<dbReference type="SUPFAM" id="SSF51735">
    <property type="entry name" value="NAD(P)-binding Rossmann-fold domains"/>
    <property type="match status" value="1"/>
</dbReference>
<dbReference type="GO" id="GO:0016616">
    <property type="term" value="F:oxidoreductase activity, acting on the CH-OH group of donors, NAD or NADP as acceptor"/>
    <property type="evidence" value="ECO:0007669"/>
    <property type="project" value="InterPro"/>
</dbReference>
<evidence type="ECO:0000256" key="2">
    <source>
        <dbReference type="ARBA" id="ARBA00023002"/>
    </source>
</evidence>
<dbReference type="PATRIC" id="fig|1429438.4.peg.2179"/>
<dbReference type="PANTHER" id="PTHR42789:SF1">
    <property type="entry name" value="D-ISOMER SPECIFIC 2-HYDROXYACID DEHYDROGENASE FAMILY PROTEIN (AFU_ORTHOLOGUE AFUA_6G10090)"/>
    <property type="match status" value="1"/>
</dbReference>
<evidence type="ECO:0000313" key="7">
    <source>
        <dbReference type="EMBL" id="ETX00589.1"/>
    </source>
</evidence>
<evidence type="ECO:0000259" key="5">
    <source>
        <dbReference type="Pfam" id="PF00389"/>
    </source>
</evidence>
<keyword evidence="8" id="KW-1185">Reference proteome</keyword>
<reference evidence="7 8" key="1">
    <citation type="journal article" date="2014" name="Nature">
        <title>An environmental bacterial taxon with a large and distinct metabolic repertoire.</title>
        <authorList>
            <person name="Wilson M.C."/>
            <person name="Mori T."/>
            <person name="Ruckert C."/>
            <person name="Uria A.R."/>
            <person name="Helf M.J."/>
            <person name="Takada K."/>
            <person name="Gernert C."/>
            <person name="Steffens U.A."/>
            <person name="Heycke N."/>
            <person name="Schmitt S."/>
            <person name="Rinke C."/>
            <person name="Helfrich E.J."/>
            <person name="Brachmann A.O."/>
            <person name="Gurgui C."/>
            <person name="Wakimoto T."/>
            <person name="Kracht M."/>
            <person name="Crusemann M."/>
            <person name="Hentschel U."/>
            <person name="Abe I."/>
            <person name="Matsunaga S."/>
            <person name="Kalinowski J."/>
            <person name="Takeyama H."/>
            <person name="Piel J."/>
        </authorList>
    </citation>
    <scope>NUCLEOTIDE SEQUENCE [LARGE SCALE GENOMIC DNA]</scope>
    <source>
        <strain evidence="8">TSY1</strain>
    </source>
</reference>
<evidence type="ECO:0000256" key="1">
    <source>
        <dbReference type="ARBA" id="ARBA00005854"/>
    </source>
</evidence>
<dbReference type="EMBL" id="AZHW01000323">
    <property type="protein sequence ID" value="ETX00589.1"/>
    <property type="molecule type" value="Genomic_DNA"/>
</dbReference>
<dbReference type="Pfam" id="PF02826">
    <property type="entry name" value="2-Hacid_dh_C"/>
    <property type="match status" value="1"/>
</dbReference>
<dbReference type="InterPro" id="IPR006139">
    <property type="entry name" value="D-isomer_2_OHA_DH_cat_dom"/>
</dbReference>
<dbReference type="HOGENOM" id="CLU_019796_1_3_7"/>
<dbReference type="SUPFAM" id="SSF52283">
    <property type="entry name" value="Formate/glycerate dehydrogenase catalytic domain-like"/>
    <property type="match status" value="1"/>
</dbReference>
<evidence type="ECO:0000259" key="6">
    <source>
        <dbReference type="Pfam" id="PF02826"/>
    </source>
</evidence>
<keyword evidence="2 4" id="KW-0560">Oxidoreductase</keyword>
<dbReference type="Gene3D" id="3.40.50.720">
    <property type="entry name" value="NAD(P)-binding Rossmann-like Domain"/>
    <property type="match status" value="2"/>
</dbReference>
<dbReference type="InterPro" id="IPR006140">
    <property type="entry name" value="D-isomer_DH_NAD-bd"/>
</dbReference>
<dbReference type="PANTHER" id="PTHR42789">
    <property type="entry name" value="D-ISOMER SPECIFIC 2-HYDROXYACID DEHYDROGENASE FAMILY PROTEIN (AFU_ORTHOLOGUE AFUA_6G10090)"/>
    <property type="match status" value="1"/>
</dbReference>
<accession>W4LR96</accession>
<dbReference type="InterPro" id="IPR050857">
    <property type="entry name" value="D-2-hydroxyacid_DH"/>
</dbReference>
<name>W4LR96_ENTF1</name>
<dbReference type="GO" id="GO:0051287">
    <property type="term" value="F:NAD binding"/>
    <property type="evidence" value="ECO:0007669"/>
    <property type="project" value="InterPro"/>
</dbReference>
<dbReference type="AlphaFoldDB" id="W4LR96"/>